<name>A0ABW6Y5J5_9ACTN</name>
<evidence type="ECO:0000313" key="2">
    <source>
        <dbReference type="Proteomes" id="UP001603013"/>
    </source>
</evidence>
<keyword evidence="2" id="KW-1185">Reference proteome</keyword>
<protein>
    <submittedName>
        <fullName evidence="1">Uncharacterized protein</fullName>
    </submittedName>
</protein>
<reference evidence="1 2" key="1">
    <citation type="submission" date="2024-10" db="EMBL/GenBank/DDBJ databases">
        <title>The Natural Products Discovery Center: Release of the First 8490 Sequenced Strains for Exploring Actinobacteria Biosynthetic Diversity.</title>
        <authorList>
            <person name="Kalkreuter E."/>
            <person name="Kautsar S.A."/>
            <person name="Yang D."/>
            <person name="Bader C.D."/>
            <person name="Teijaro C.N."/>
            <person name="Fluegel L."/>
            <person name="Davis C.M."/>
            <person name="Simpson J.R."/>
            <person name="Lauterbach L."/>
            <person name="Steele A.D."/>
            <person name="Gui C."/>
            <person name="Meng S."/>
            <person name="Li G."/>
            <person name="Viehrig K."/>
            <person name="Ye F."/>
            <person name="Su P."/>
            <person name="Kiefer A.F."/>
            <person name="Nichols A."/>
            <person name="Cepeda A.J."/>
            <person name="Yan W."/>
            <person name="Fan B."/>
            <person name="Jiang Y."/>
            <person name="Adhikari A."/>
            <person name="Zheng C.-J."/>
            <person name="Schuster L."/>
            <person name="Cowan T.M."/>
            <person name="Smanski M.J."/>
            <person name="Chevrette M.G."/>
            <person name="De Carvalho L.P.S."/>
            <person name="Shen B."/>
        </authorList>
    </citation>
    <scope>NUCLEOTIDE SEQUENCE [LARGE SCALE GENOMIC DNA]</scope>
    <source>
        <strain evidence="1 2">NPDC015755</strain>
    </source>
</reference>
<comment type="caution">
    <text evidence="1">The sequence shown here is derived from an EMBL/GenBank/DDBJ whole genome shotgun (WGS) entry which is preliminary data.</text>
</comment>
<sequence>MRLRDVPSLWHLRMVNGGLAHTWADGYAEVDGSYVFDVMARAPLAYQVHVAVTSSTPAAPESVCVTVARISMSAGEEPHTAKIGTDESYCDCDRR</sequence>
<dbReference type="EMBL" id="JBIBSM010000001">
    <property type="protein sequence ID" value="MFF8275071.1"/>
    <property type="molecule type" value="Genomic_DNA"/>
</dbReference>
<organism evidence="1 2">
    <name type="scientific">Streptomyces lateritius</name>
    <dbReference type="NCBI Taxonomy" id="67313"/>
    <lineage>
        <taxon>Bacteria</taxon>
        <taxon>Bacillati</taxon>
        <taxon>Actinomycetota</taxon>
        <taxon>Actinomycetes</taxon>
        <taxon>Kitasatosporales</taxon>
        <taxon>Streptomycetaceae</taxon>
        <taxon>Streptomyces</taxon>
    </lineage>
</organism>
<accession>A0ABW6Y5J5</accession>
<dbReference type="Proteomes" id="UP001603013">
    <property type="component" value="Unassembled WGS sequence"/>
</dbReference>
<evidence type="ECO:0000313" key="1">
    <source>
        <dbReference type="EMBL" id="MFF8275071.1"/>
    </source>
</evidence>
<gene>
    <name evidence="1" type="ORF">ACF05T_02980</name>
</gene>
<dbReference type="RefSeq" id="WP_391932820.1">
    <property type="nucleotide sequence ID" value="NZ_JBIBSM010000001.1"/>
</dbReference>
<proteinExistence type="predicted"/>